<reference evidence="1" key="1">
    <citation type="submission" date="2018-02" db="EMBL/GenBank/DDBJ databases">
        <title>Rhizophora mucronata_Transcriptome.</title>
        <authorList>
            <person name="Meera S.P."/>
            <person name="Sreeshan A."/>
            <person name="Augustine A."/>
        </authorList>
    </citation>
    <scope>NUCLEOTIDE SEQUENCE</scope>
    <source>
        <tissue evidence="1">Leaf</tissue>
    </source>
</reference>
<evidence type="ECO:0000313" key="1">
    <source>
        <dbReference type="EMBL" id="MBX54139.1"/>
    </source>
</evidence>
<proteinExistence type="predicted"/>
<sequence length="17" mass="2126">MREGWKLSKSRRSPYML</sequence>
<name>A0A2P2PHJ2_RHIMU</name>
<dbReference type="AlphaFoldDB" id="A0A2P2PHJ2"/>
<organism evidence="1">
    <name type="scientific">Rhizophora mucronata</name>
    <name type="common">Asiatic mangrove</name>
    <dbReference type="NCBI Taxonomy" id="61149"/>
    <lineage>
        <taxon>Eukaryota</taxon>
        <taxon>Viridiplantae</taxon>
        <taxon>Streptophyta</taxon>
        <taxon>Embryophyta</taxon>
        <taxon>Tracheophyta</taxon>
        <taxon>Spermatophyta</taxon>
        <taxon>Magnoliopsida</taxon>
        <taxon>eudicotyledons</taxon>
        <taxon>Gunneridae</taxon>
        <taxon>Pentapetalae</taxon>
        <taxon>rosids</taxon>
        <taxon>fabids</taxon>
        <taxon>Malpighiales</taxon>
        <taxon>Rhizophoraceae</taxon>
        <taxon>Rhizophora</taxon>
    </lineage>
</organism>
<accession>A0A2P2PHJ2</accession>
<protein>
    <submittedName>
        <fullName evidence="1">Uncharacterized protein</fullName>
    </submittedName>
</protein>
<dbReference type="EMBL" id="GGEC01073655">
    <property type="protein sequence ID" value="MBX54139.1"/>
    <property type="molecule type" value="Transcribed_RNA"/>
</dbReference>